<dbReference type="SMART" id="SM00685">
    <property type="entry name" value="DM14"/>
    <property type="match status" value="4"/>
</dbReference>
<reference evidence="3" key="2">
    <citation type="journal article" date="2023" name="Commun. Biol.">
        <title>Intrasexual cuticular hydrocarbon dimorphism in a wasp sheds light on hydrocarbon biosynthesis genes in Hymenoptera.</title>
        <authorList>
            <person name="Moris V.C."/>
            <person name="Podsiadlowski L."/>
            <person name="Martin S."/>
            <person name="Oeyen J.P."/>
            <person name="Donath A."/>
            <person name="Petersen M."/>
            <person name="Wilbrandt J."/>
            <person name="Misof B."/>
            <person name="Liedtke D."/>
            <person name="Thamm M."/>
            <person name="Scheiner R."/>
            <person name="Schmitt T."/>
            <person name="Niehuis O."/>
        </authorList>
    </citation>
    <scope>NUCLEOTIDE SEQUENCE</scope>
    <source>
        <strain evidence="3">GBR_01_08_01A</strain>
    </source>
</reference>
<accession>A0AAD9RMJ7</accession>
<feature type="domain" description="DM14" evidence="2">
    <location>
        <begin position="139"/>
        <end position="197"/>
    </location>
</feature>
<protein>
    <recommendedName>
        <fullName evidence="2">DM14 domain-containing protein</fullName>
    </recommendedName>
</protein>
<dbReference type="SUPFAM" id="SSF49562">
    <property type="entry name" value="C2 domain (Calcium/lipid-binding domain, CaLB)"/>
    <property type="match status" value="1"/>
</dbReference>
<dbReference type="Gene3D" id="2.60.40.150">
    <property type="entry name" value="C2 domain"/>
    <property type="match status" value="1"/>
</dbReference>
<feature type="region of interest" description="Disordered" evidence="1">
    <location>
        <begin position="152"/>
        <end position="171"/>
    </location>
</feature>
<feature type="compositionally biased region" description="Basic and acidic residues" evidence="1">
    <location>
        <begin position="354"/>
        <end position="365"/>
    </location>
</feature>
<gene>
    <name evidence="3" type="ORF">KPH14_002334</name>
</gene>
<evidence type="ECO:0000259" key="2">
    <source>
        <dbReference type="SMART" id="SM00685"/>
    </source>
</evidence>
<keyword evidence="4" id="KW-1185">Reference proteome</keyword>
<dbReference type="Pfam" id="PF21528">
    <property type="entry name" value="CC2D1A-B_DM14"/>
    <property type="match status" value="4"/>
</dbReference>
<comment type="caution">
    <text evidence="3">The sequence shown here is derived from an EMBL/GenBank/DDBJ whole genome shotgun (WGS) entry which is preliminary data.</text>
</comment>
<reference evidence="3" key="1">
    <citation type="submission" date="2021-08" db="EMBL/GenBank/DDBJ databases">
        <authorList>
            <person name="Misof B."/>
            <person name="Oliver O."/>
            <person name="Podsiadlowski L."/>
            <person name="Donath A."/>
            <person name="Peters R."/>
            <person name="Mayer C."/>
            <person name="Rust J."/>
            <person name="Gunkel S."/>
            <person name="Lesny P."/>
            <person name="Martin S."/>
            <person name="Oeyen J.P."/>
            <person name="Petersen M."/>
            <person name="Panagiotis P."/>
            <person name="Wilbrandt J."/>
            <person name="Tanja T."/>
        </authorList>
    </citation>
    <scope>NUCLEOTIDE SEQUENCE</scope>
    <source>
        <strain evidence="3">GBR_01_08_01A</strain>
        <tissue evidence="3">Thorax + abdomen</tissue>
    </source>
</reference>
<feature type="domain" description="DM14" evidence="2">
    <location>
        <begin position="258"/>
        <end position="316"/>
    </location>
</feature>
<dbReference type="AlphaFoldDB" id="A0AAD9RMJ7"/>
<name>A0AAD9RMJ7_9HYME</name>
<dbReference type="PANTHER" id="PTHR13076">
    <property type="entry name" value="COILED-COIL AND C2 DOMAIN-CONTAINING PROTEIN 1-LIKE"/>
    <property type="match status" value="1"/>
</dbReference>
<dbReference type="EMBL" id="JAIFRP010000038">
    <property type="protein sequence ID" value="KAK2581871.1"/>
    <property type="molecule type" value="Genomic_DNA"/>
</dbReference>
<evidence type="ECO:0000256" key="1">
    <source>
        <dbReference type="SAM" id="MobiDB-lite"/>
    </source>
</evidence>
<feature type="compositionally biased region" description="Basic and acidic residues" evidence="1">
    <location>
        <begin position="332"/>
        <end position="345"/>
    </location>
</feature>
<feature type="region of interest" description="Disordered" evidence="1">
    <location>
        <begin position="116"/>
        <end position="135"/>
    </location>
</feature>
<evidence type="ECO:0000313" key="4">
    <source>
        <dbReference type="Proteomes" id="UP001258017"/>
    </source>
</evidence>
<dbReference type="InterPro" id="IPR035892">
    <property type="entry name" value="C2_domain_sf"/>
</dbReference>
<feature type="region of interest" description="Disordered" evidence="1">
    <location>
        <begin position="186"/>
        <end position="237"/>
    </location>
</feature>
<feature type="region of interest" description="Disordered" evidence="1">
    <location>
        <begin position="408"/>
        <end position="487"/>
    </location>
</feature>
<dbReference type="GO" id="GO:0001227">
    <property type="term" value="F:DNA-binding transcription repressor activity, RNA polymerase II-specific"/>
    <property type="evidence" value="ECO:0007669"/>
    <property type="project" value="InterPro"/>
</dbReference>
<feature type="region of interest" description="Disordered" evidence="1">
    <location>
        <begin position="308"/>
        <end position="365"/>
    </location>
</feature>
<evidence type="ECO:0000313" key="3">
    <source>
        <dbReference type="EMBL" id="KAK2581871.1"/>
    </source>
</evidence>
<feature type="compositionally biased region" description="Low complexity" evidence="1">
    <location>
        <begin position="318"/>
        <end position="331"/>
    </location>
</feature>
<dbReference type="Proteomes" id="UP001258017">
    <property type="component" value="Unassembled WGS sequence"/>
</dbReference>
<feature type="domain" description="DM14" evidence="2">
    <location>
        <begin position="489"/>
        <end position="547"/>
    </location>
</feature>
<proteinExistence type="predicted"/>
<organism evidence="3 4">
    <name type="scientific">Odynerus spinipes</name>
    <dbReference type="NCBI Taxonomy" id="1348599"/>
    <lineage>
        <taxon>Eukaryota</taxon>
        <taxon>Metazoa</taxon>
        <taxon>Ecdysozoa</taxon>
        <taxon>Arthropoda</taxon>
        <taxon>Hexapoda</taxon>
        <taxon>Insecta</taxon>
        <taxon>Pterygota</taxon>
        <taxon>Neoptera</taxon>
        <taxon>Endopterygota</taxon>
        <taxon>Hymenoptera</taxon>
        <taxon>Apocrita</taxon>
        <taxon>Aculeata</taxon>
        <taxon>Vespoidea</taxon>
        <taxon>Vespidae</taxon>
        <taxon>Eumeninae</taxon>
        <taxon>Odynerus</taxon>
    </lineage>
</organism>
<sequence length="828" mass="91786">MFSKKRETKRQPKFGNLAQYGLFEIPDNLNDLGGVGEDENDEDLEAELAALTTGGNAKRKQKPKVQQVNPDYLNAMISDSLKDIDENVSDGEDDPELLEELNMITGDEPAVLDEEVHPEVDNSKNSPVKDNDSSLGDMVKLLQERLALYQKAEKKAKQQNETSKARRFGRGVKTLQHLLKDAQAGNIINEADIPPPLPASATSEPTEQPIEDSASPEVPEESEANTLPNPEQDATPEVVPVAPVEQADSTVQVNQEALDLLKKRQQEYKIAALAWKKAGNMQEAMQHVKIAKQFDIVIAAVNAGETIDLSDMPPTPSGPSVTAVSPTSSPPTEKEEAETQQHAEPEASSSNEVTEQRHGLEDVESALKERLEVYKRTKAAAESEGNSSKARRYGRICKQFEDAIKLHARGKPVPLDELPTPPGYPPLSAAPQSDVPAPPGTKEDEKPKPKASSPPENTPVGGTSGTNLPSPPPQTNKSQKHTSRAEKQMQLLQQRQHEYKQAALKAKKDGDIELARDYLRQAKRIDPLIEASKAGLPVDMNSVPLSPVAKMELSSHGLTGQTDDNFQLVSSEDCLEESGGSDDQIYDNLENQLIKQIKWCLSTRDHSKQLGDVPGYNRWERLALGYTRDLDMLRVRRRDALPPPLHHYEKKTYAIVQSCTDLNDSDVEISIIRGINYAREADTYVMFEFPYPTDSPPADRTPTIKGSCNPEYQAVFPLTGILDRNSRQCQRAFKRHALKCQVWAKGCSLNPILCCTHPRGFFRSDSLLGTVSVKLQPLEQQCVLHDSFALMEGRKPTGGKLELKIRLRNPILTKQIEQITDKWLIIDH</sequence>
<dbReference type="InterPro" id="IPR039725">
    <property type="entry name" value="CC2D1A/B"/>
</dbReference>
<dbReference type="InterPro" id="IPR006608">
    <property type="entry name" value="CC2D1A/B_DM14"/>
</dbReference>
<feature type="domain" description="DM14" evidence="2">
    <location>
        <begin position="365"/>
        <end position="422"/>
    </location>
</feature>
<feature type="compositionally biased region" description="Basic and acidic residues" evidence="1">
    <location>
        <begin position="116"/>
        <end position="132"/>
    </location>
</feature>
<dbReference type="PANTHER" id="PTHR13076:SF9">
    <property type="entry name" value="COILED-COIL AND C2 DOMAIN-CONTAINING PROTEIN 1-LIKE"/>
    <property type="match status" value="1"/>
</dbReference>